<feature type="domain" description="VOC" evidence="1">
    <location>
        <begin position="4"/>
        <end position="129"/>
    </location>
</feature>
<dbReference type="STRING" id="446470.Snas_4618"/>
<dbReference type="RefSeq" id="WP_013019832.1">
    <property type="nucleotide sequence ID" value="NC_013947.1"/>
</dbReference>
<dbReference type="EMBL" id="CP001778">
    <property type="protein sequence ID" value="ADD44261.1"/>
    <property type="molecule type" value="Genomic_DNA"/>
</dbReference>
<keyword evidence="2" id="KW-0560">Oxidoreductase</keyword>
<dbReference type="KEGG" id="sna:Snas_4618"/>
<dbReference type="AlphaFoldDB" id="D3Q6L8"/>
<name>D3Q6L8_STANL</name>
<organism evidence="2 3">
    <name type="scientific">Stackebrandtia nassauensis (strain DSM 44728 / CIP 108903 / NRRL B-16338 / NBRC 102104 / LLR-40K-21)</name>
    <dbReference type="NCBI Taxonomy" id="446470"/>
    <lineage>
        <taxon>Bacteria</taxon>
        <taxon>Bacillati</taxon>
        <taxon>Actinomycetota</taxon>
        <taxon>Actinomycetes</taxon>
        <taxon>Glycomycetales</taxon>
        <taxon>Glycomycetaceae</taxon>
        <taxon>Stackebrandtia</taxon>
    </lineage>
</organism>
<dbReference type="InterPro" id="IPR037523">
    <property type="entry name" value="VOC_core"/>
</dbReference>
<dbReference type="InterPro" id="IPR004360">
    <property type="entry name" value="Glyas_Fos-R_dOase_dom"/>
</dbReference>
<gene>
    <name evidence="2" type="ordered locus">Snas_4618</name>
</gene>
<dbReference type="Gene3D" id="3.10.180.10">
    <property type="entry name" value="2,3-Dihydroxybiphenyl 1,2-Dioxygenase, domain 1"/>
    <property type="match status" value="1"/>
</dbReference>
<protein>
    <submittedName>
        <fullName evidence="2">Glyoxalase/bleomycin resistance protein/dioxygenase</fullName>
    </submittedName>
</protein>
<dbReference type="Pfam" id="PF00903">
    <property type="entry name" value="Glyoxalase"/>
    <property type="match status" value="1"/>
</dbReference>
<reference evidence="2 3" key="1">
    <citation type="journal article" date="2009" name="Stand. Genomic Sci.">
        <title>Complete genome sequence of Stackebrandtia nassauensis type strain (LLR-40K-21).</title>
        <authorList>
            <person name="Munk C."/>
            <person name="Lapidus A."/>
            <person name="Copeland A."/>
            <person name="Jando M."/>
            <person name="Mayilraj S."/>
            <person name="Glavina Del Rio T."/>
            <person name="Nolan M."/>
            <person name="Chen F."/>
            <person name="Lucas S."/>
            <person name="Tice H."/>
            <person name="Cheng J.F."/>
            <person name="Han C."/>
            <person name="Detter J.C."/>
            <person name="Bruce D."/>
            <person name="Goodwin L."/>
            <person name="Chain P."/>
            <person name="Pitluck S."/>
            <person name="Goker M."/>
            <person name="Ovchinikova G."/>
            <person name="Pati A."/>
            <person name="Ivanova N."/>
            <person name="Mavromatis K."/>
            <person name="Chen A."/>
            <person name="Palaniappan K."/>
            <person name="Land M."/>
            <person name="Hauser L."/>
            <person name="Chang Y.J."/>
            <person name="Jeffries C.D."/>
            <person name="Bristow J."/>
            <person name="Eisen J.A."/>
            <person name="Markowitz V."/>
            <person name="Hugenholtz P."/>
            <person name="Kyrpides N.C."/>
            <person name="Klenk H.P."/>
        </authorList>
    </citation>
    <scope>NUCLEOTIDE SEQUENCE [LARGE SCALE GENOMIC DNA]</scope>
    <source>
        <strain evidence="3">DSM 44728 / CIP 108903 / NRRL B-16338 / NBRC 102104 / LLR-40K-21</strain>
    </source>
</reference>
<proteinExistence type="predicted"/>
<evidence type="ECO:0000259" key="1">
    <source>
        <dbReference type="PROSITE" id="PS51819"/>
    </source>
</evidence>
<accession>D3Q6L8</accession>
<dbReference type="Proteomes" id="UP000000844">
    <property type="component" value="Chromosome"/>
</dbReference>
<dbReference type="HOGENOM" id="CLU_046006_10_4_11"/>
<sequence length="134" mass="14685">MDWKIEVVPVPVTDIERAKSFYADKLGFNVDIDFTLPDDTRIIQLTPHNSGCSIALGAPTSMPPGSLHGVQIVVDDIATARQTLLTNGVDITPVQHFDGKTYVDGPGDDWNSWAFFADPDGNKWTLQERPATTT</sequence>
<dbReference type="SUPFAM" id="SSF54593">
    <property type="entry name" value="Glyoxalase/Bleomycin resistance protein/Dihydroxybiphenyl dioxygenase"/>
    <property type="match status" value="1"/>
</dbReference>
<dbReference type="GO" id="GO:0051213">
    <property type="term" value="F:dioxygenase activity"/>
    <property type="evidence" value="ECO:0007669"/>
    <property type="project" value="UniProtKB-KW"/>
</dbReference>
<keyword evidence="2" id="KW-0223">Dioxygenase</keyword>
<dbReference type="InterPro" id="IPR029068">
    <property type="entry name" value="Glyas_Bleomycin-R_OHBP_Dase"/>
</dbReference>
<evidence type="ECO:0000313" key="3">
    <source>
        <dbReference type="Proteomes" id="UP000000844"/>
    </source>
</evidence>
<dbReference type="OrthoDB" id="485032at2"/>
<keyword evidence="3" id="KW-1185">Reference proteome</keyword>
<dbReference type="PROSITE" id="PS51819">
    <property type="entry name" value="VOC"/>
    <property type="match status" value="1"/>
</dbReference>
<dbReference type="eggNOG" id="COG0346">
    <property type="taxonomic scope" value="Bacteria"/>
</dbReference>
<evidence type="ECO:0000313" key="2">
    <source>
        <dbReference type="EMBL" id="ADD44261.1"/>
    </source>
</evidence>